<evidence type="ECO:0000313" key="4">
    <source>
        <dbReference type="Proteomes" id="UP000177309"/>
    </source>
</evidence>
<dbReference type="SUPFAM" id="SSF53300">
    <property type="entry name" value="vWA-like"/>
    <property type="match status" value="1"/>
</dbReference>
<evidence type="ECO:0000259" key="1">
    <source>
        <dbReference type="PROSITE" id="PS50234"/>
    </source>
</evidence>
<dbReference type="EMBL" id="MEUI01000013">
    <property type="protein sequence ID" value="OGC34733.1"/>
    <property type="molecule type" value="Genomic_DNA"/>
</dbReference>
<dbReference type="Proteomes" id="UP000177309">
    <property type="component" value="Unassembled WGS sequence"/>
</dbReference>
<feature type="domain" description="VIT" evidence="2">
    <location>
        <begin position="33"/>
        <end position="161"/>
    </location>
</feature>
<dbReference type="SMART" id="SM00609">
    <property type="entry name" value="VIT"/>
    <property type="match status" value="1"/>
</dbReference>
<dbReference type="PROSITE" id="PS51468">
    <property type="entry name" value="VIT"/>
    <property type="match status" value="1"/>
</dbReference>
<dbReference type="InterPro" id="IPR013694">
    <property type="entry name" value="VIT"/>
</dbReference>
<gene>
    <name evidence="3" type="ORF">A2462_03320</name>
</gene>
<accession>A0A1F4TRQ6</accession>
<evidence type="ECO:0000259" key="2">
    <source>
        <dbReference type="PROSITE" id="PS51468"/>
    </source>
</evidence>
<organism evidence="3 4">
    <name type="scientific">candidate division WOR-1 bacterium RIFOXYC2_FULL_41_25</name>
    <dbReference type="NCBI Taxonomy" id="1802586"/>
    <lineage>
        <taxon>Bacteria</taxon>
        <taxon>Bacillati</taxon>
        <taxon>Saganbacteria</taxon>
    </lineage>
</organism>
<dbReference type="PROSITE" id="PS50234">
    <property type="entry name" value="VWFA"/>
    <property type="match status" value="1"/>
</dbReference>
<dbReference type="PANTHER" id="PTHR10338">
    <property type="entry name" value="INTER-ALPHA-TRYPSIN INHIBITOR HEAVY CHAIN FAMILY MEMBER"/>
    <property type="match status" value="1"/>
</dbReference>
<dbReference type="InterPro" id="IPR002035">
    <property type="entry name" value="VWF_A"/>
</dbReference>
<reference evidence="3 4" key="1">
    <citation type="journal article" date="2016" name="Nat. Commun.">
        <title>Thousands of microbial genomes shed light on interconnected biogeochemical processes in an aquifer system.</title>
        <authorList>
            <person name="Anantharaman K."/>
            <person name="Brown C.T."/>
            <person name="Hug L.A."/>
            <person name="Sharon I."/>
            <person name="Castelle C.J."/>
            <person name="Probst A.J."/>
            <person name="Thomas B.C."/>
            <person name="Singh A."/>
            <person name="Wilkins M.J."/>
            <person name="Karaoz U."/>
            <person name="Brodie E.L."/>
            <person name="Williams K.H."/>
            <person name="Hubbard S.S."/>
            <person name="Banfield J.F."/>
        </authorList>
    </citation>
    <scope>NUCLEOTIDE SEQUENCE [LARGE SCALE GENOMIC DNA]</scope>
</reference>
<protein>
    <recommendedName>
        <fullName evidence="5">Trypsin</fullName>
    </recommendedName>
</protein>
<feature type="domain" description="VWFA" evidence="1">
    <location>
        <begin position="279"/>
        <end position="454"/>
    </location>
</feature>
<dbReference type="AlphaFoldDB" id="A0A1F4TRQ6"/>
<dbReference type="PANTHER" id="PTHR10338:SF108">
    <property type="entry name" value="INTER-ALPHA-TRYPSIN INHIBITOR HEAVY CHAIN H4-LIKE PROTEIN"/>
    <property type="match status" value="1"/>
</dbReference>
<dbReference type="Gene3D" id="3.40.50.410">
    <property type="entry name" value="von Willebrand factor, type A domain"/>
    <property type="match status" value="1"/>
</dbReference>
<dbReference type="InterPro" id="IPR050934">
    <property type="entry name" value="ITIH"/>
</dbReference>
<comment type="caution">
    <text evidence="3">The sequence shown here is derived from an EMBL/GenBank/DDBJ whole genome shotgun (WGS) entry which is preliminary data.</text>
</comment>
<dbReference type="SMART" id="SM00327">
    <property type="entry name" value="VWA"/>
    <property type="match status" value="1"/>
</dbReference>
<proteinExistence type="predicted"/>
<name>A0A1F4TRQ6_UNCSA</name>
<sequence length="709" mass="79939">MRIRSLVIGIGVVLGLILGANVVKADGFMIVEPRPVYQPWLKQPTPLSVKYHHVTVTINDNIATTTVDEVFLNDFDHEIEGTYIFPLPAEAAVTEFAMYVNGKKVSGQVLDKGQARKIYENIVRQMKDPALLEYVGRNLFKASIYPIPAKGEKRVQLTYKQVLTYDAGSYKYVYPLDTEKYSPKPVNDVTISTKINSKIPIKSLYSPSHNISSKIERYKASAGYEAQNVKPDKNFVLYYTVSDQDIGLSLQTYQQNSEDGYFMMLLSPGQLKSKASAKDLIFVLDTSGSMSGEKIRQAKEALRFCLSKLNSDDRFSVIGFETNINIYKQSLVSANDNNINKALEFVDQFEASGGTNINEALVKALGMIKWSTRPRMIVFLTDGEPTEGVTEMKDIIANVKNANKNKARLFVFGVGDDVNTHLLDKIAEDNRGACEYVDPGEDIEKSVSTFYSKINEPVLADIKLDFGGIRIYDLQPRVFPDIFKGTQLVLLGRYNGDGNRKITLTGYVNGRKKQFFYEAKFTREDSSNNFIPRLWATRKIGYLTSEIRLRGEKKELIDEIIKLSKKHGIMTEYTSYLVMENDQDYKRYGLNEAMAPKLKEAGNKFAQAMKSYTGSGAVSSARNIQDMQQKALPAAPELETVKYVGNKTFYLQDLTWTDSEYTQGMKTIKIKYLSQEYFALLKASPELGKYFAVGENIIVELKGTVYKIM</sequence>
<dbReference type="Pfam" id="PF00092">
    <property type="entry name" value="VWA"/>
    <property type="match status" value="1"/>
</dbReference>
<evidence type="ECO:0000313" key="3">
    <source>
        <dbReference type="EMBL" id="OGC34733.1"/>
    </source>
</evidence>
<dbReference type="InterPro" id="IPR036465">
    <property type="entry name" value="vWFA_dom_sf"/>
</dbReference>
<dbReference type="Pfam" id="PF08487">
    <property type="entry name" value="VIT"/>
    <property type="match status" value="1"/>
</dbReference>
<evidence type="ECO:0008006" key="5">
    <source>
        <dbReference type="Google" id="ProtNLM"/>
    </source>
</evidence>